<dbReference type="GO" id="GO:0005524">
    <property type="term" value="F:ATP binding"/>
    <property type="evidence" value="ECO:0007669"/>
    <property type="project" value="UniProtKB-KW"/>
</dbReference>
<evidence type="ECO:0000256" key="7">
    <source>
        <dbReference type="ARBA" id="ARBA00022741"/>
    </source>
</evidence>
<keyword evidence="12" id="KW-0472">Membrane</keyword>
<evidence type="ECO:0000256" key="6">
    <source>
        <dbReference type="ARBA" id="ARBA00022692"/>
    </source>
</evidence>
<comment type="subcellular location">
    <subcellularLocation>
        <location evidence="2">Membrane</location>
    </subcellularLocation>
</comment>
<dbReference type="InterPro" id="IPR036890">
    <property type="entry name" value="HATPase_C_sf"/>
</dbReference>
<dbReference type="EMBL" id="BARV01008857">
    <property type="protein sequence ID" value="GAI09113.1"/>
    <property type="molecule type" value="Genomic_DNA"/>
</dbReference>
<evidence type="ECO:0000256" key="1">
    <source>
        <dbReference type="ARBA" id="ARBA00000085"/>
    </source>
</evidence>
<accession>X1KR01</accession>
<evidence type="ECO:0000256" key="8">
    <source>
        <dbReference type="ARBA" id="ARBA00022777"/>
    </source>
</evidence>
<reference evidence="14" key="1">
    <citation type="journal article" date="2014" name="Front. Microbiol.">
        <title>High frequency of phylogenetically diverse reductive dehalogenase-homologous genes in deep subseafloor sedimentary metagenomes.</title>
        <authorList>
            <person name="Kawai M."/>
            <person name="Futagami T."/>
            <person name="Toyoda A."/>
            <person name="Takaki Y."/>
            <person name="Nishi S."/>
            <person name="Hori S."/>
            <person name="Arai W."/>
            <person name="Tsubouchi T."/>
            <person name="Morono Y."/>
            <person name="Uchiyama I."/>
            <person name="Ito T."/>
            <person name="Fujiyama A."/>
            <person name="Inagaki F."/>
            <person name="Takami H."/>
        </authorList>
    </citation>
    <scope>NUCLEOTIDE SEQUENCE</scope>
    <source>
        <strain evidence="14">Expedition CK06-06</strain>
    </source>
</reference>
<dbReference type="PROSITE" id="PS50109">
    <property type="entry name" value="HIS_KIN"/>
    <property type="match status" value="1"/>
</dbReference>
<keyword evidence="7" id="KW-0547">Nucleotide-binding</keyword>
<protein>
    <recommendedName>
        <fullName evidence="3">histidine kinase</fullName>
        <ecNumber evidence="3">2.7.13.3</ecNumber>
    </recommendedName>
</protein>
<evidence type="ECO:0000256" key="9">
    <source>
        <dbReference type="ARBA" id="ARBA00022840"/>
    </source>
</evidence>
<organism evidence="14">
    <name type="scientific">marine sediment metagenome</name>
    <dbReference type="NCBI Taxonomy" id="412755"/>
    <lineage>
        <taxon>unclassified sequences</taxon>
        <taxon>metagenomes</taxon>
        <taxon>ecological metagenomes</taxon>
    </lineage>
</organism>
<evidence type="ECO:0000256" key="2">
    <source>
        <dbReference type="ARBA" id="ARBA00004370"/>
    </source>
</evidence>
<dbReference type="AlphaFoldDB" id="X1KR01"/>
<dbReference type="SUPFAM" id="SSF55874">
    <property type="entry name" value="ATPase domain of HSP90 chaperone/DNA topoisomerase II/histidine kinase"/>
    <property type="match status" value="1"/>
</dbReference>
<dbReference type="EC" id="2.7.13.3" evidence="3"/>
<dbReference type="InterPro" id="IPR050736">
    <property type="entry name" value="Sensor_HK_Regulatory"/>
</dbReference>
<dbReference type="InterPro" id="IPR003661">
    <property type="entry name" value="HisK_dim/P_dom"/>
</dbReference>
<evidence type="ECO:0000256" key="5">
    <source>
        <dbReference type="ARBA" id="ARBA00022679"/>
    </source>
</evidence>
<dbReference type="GO" id="GO:0016020">
    <property type="term" value="C:membrane"/>
    <property type="evidence" value="ECO:0007669"/>
    <property type="project" value="UniProtKB-SubCell"/>
</dbReference>
<name>X1KR01_9ZZZZ</name>
<evidence type="ECO:0000256" key="11">
    <source>
        <dbReference type="ARBA" id="ARBA00023012"/>
    </source>
</evidence>
<evidence type="ECO:0000256" key="10">
    <source>
        <dbReference type="ARBA" id="ARBA00022989"/>
    </source>
</evidence>
<keyword evidence="4" id="KW-0597">Phosphoprotein</keyword>
<feature type="non-terminal residue" evidence="14">
    <location>
        <position position="272"/>
    </location>
</feature>
<sequence>MWLLIGCRKLSDVGIYPVRHDVGPFLGKKETEEINEELIKVTTRANDMAAQAGMANEAKSQFLTNMSHEIRTPMNAIIGFSEVLAEERLTDEQRYHVDIIRESSEDLLLLINDVLDYSKIEAGTLEIEIVDCSLQQVLAVIESSMRQAAREKGVAFEILQCEELPVQIRTDPVRLRQCLINLVNNTIKFTDEGHTYVNISLQEVDNKPFIRFDVEDTGIGIPADKQGSIFEEFAQIDSSATRRFKGTGLGLAITKKLAHLLGGELTLTSEPG</sequence>
<keyword evidence="8" id="KW-0418">Kinase</keyword>
<evidence type="ECO:0000256" key="3">
    <source>
        <dbReference type="ARBA" id="ARBA00012438"/>
    </source>
</evidence>
<dbReference type="PANTHER" id="PTHR43711:SF26">
    <property type="entry name" value="SENSOR HISTIDINE KINASE RCSC"/>
    <property type="match status" value="1"/>
</dbReference>
<evidence type="ECO:0000256" key="4">
    <source>
        <dbReference type="ARBA" id="ARBA00022553"/>
    </source>
</evidence>
<dbReference type="CDD" id="cd16922">
    <property type="entry name" value="HATPase_EvgS-ArcB-TorS-like"/>
    <property type="match status" value="1"/>
</dbReference>
<evidence type="ECO:0000313" key="14">
    <source>
        <dbReference type="EMBL" id="GAI09113.1"/>
    </source>
</evidence>
<dbReference type="Gene3D" id="3.30.565.10">
    <property type="entry name" value="Histidine kinase-like ATPase, C-terminal domain"/>
    <property type="match status" value="1"/>
</dbReference>
<gene>
    <name evidence="14" type="ORF">S06H3_17673</name>
</gene>
<dbReference type="PANTHER" id="PTHR43711">
    <property type="entry name" value="TWO-COMPONENT HISTIDINE KINASE"/>
    <property type="match status" value="1"/>
</dbReference>
<dbReference type="CDD" id="cd00082">
    <property type="entry name" value="HisKA"/>
    <property type="match status" value="1"/>
</dbReference>
<dbReference type="InterPro" id="IPR004358">
    <property type="entry name" value="Sig_transdc_His_kin-like_C"/>
</dbReference>
<dbReference type="SMART" id="SM00388">
    <property type="entry name" value="HisKA"/>
    <property type="match status" value="1"/>
</dbReference>
<dbReference type="FunFam" id="3.30.565.10:FF:000010">
    <property type="entry name" value="Sensor histidine kinase RcsC"/>
    <property type="match status" value="1"/>
</dbReference>
<comment type="caution">
    <text evidence="14">The sequence shown here is derived from an EMBL/GenBank/DDBJ whole genome shotgun (WGS) entry which is preliminary data.</text>
</comment>
<feature type="domain" description="Histidine kinase" evidence="13">
    <location>
        <begin position="65"/>
        <end position="272"/>
    </location>
</feature>
<evidence type="ECO:0000259" key="13">
    <source>
        <dbReference type="PROSITE" id="PS50109"/>
    </source>
</evidence>
<comment type="catalytic activity">
    <reaction evidence="1">
        <text>ATP + protein L-histidine = ADP + protein N-phospho-L-histidine.</text>
        <dbReference type="EC" id="2.7.13.3"/>
    </reaction>
</comment>
<keyword evidence="5" id="KW-0808">Transferase</keyword>
<dbReference type="Pfam" id="PF02518">
    <property type="entry name" value="HATPase_c"/>
    <property type="match status" value="1"/>
</dbReference>
<dbReference type="SMART" id="SM00387">
    <property type="entry name" value="HATPase_c"/>
    <property type="match status" value="1"/>
</dbReference>
<dbReference type="InterPro" id="IPR036097">
    <property type="entry name" value="HisK_dim/P_sf"/>
</dbReference>
<keyword evidence="11" id="KW-0902">Two-component regulatory system</keyword>
<keyword evidence="10" id="KW-1133">Transmembrane helix</keyword>
<dbReference type="InterPro" id="IPR003594">
    <property type="entry name" value="HATPase_dom"/>
</dbReference>
<dbReference type="GO" id="GO:0000155">
    <property type="term" value="F:phosphorelay sensor kinase activity"/>
    <property type="evidence" value="ECO:0007669"/>
    <property type="project" value="InterPro"/>
</dbReference>
<proteinExistence type="predicted"/>
<dbReference type="Pfam" id="PF00512">
    <property type="entry name" value="HisKA"/>
    <property type="match status" value="1"/>
</dbReference>
<dbReference type="SUPFAM" id="SSF47384">
    <property type="entry name" value="Homodimeric domain of signal transducing histidine kinase"/>
    <property type="match status" value="1"/>
</dbReference>
<dbReference type="FunFam" id="1.10.287.130:FF:000004">
    <property type="entry name" value="Ethylene receptor 1"/>
    <property type="match status" value="1"/>
</dbReference>
<keyword evidence="9" id="KW-0067">ATP-binding</keyword>
<evidence type="ECO:0000256" key="12">
    <source>
        <dbReference type="ARBA" id="ARBA00023136"/>
    </source>
</evidence>
<dbReference type="InterPro" id="IPR005467">
    <property type="entry name" value="His_kinase_dom"/>
</dbReference>
<dbReference type="Gene3D" id="1.10.287.130">
    <property type="match status" value="1"/>
</dbReference>
<dbReference type="PRINTS" id="PR00344">
    <property type="entry name" value="BCTRLSENSOR"/>
</dbReference>
<keyword evidence="6" id="KW-0812">Transmembrane</keyword>